<dbReference type="Gene3D" id="2.30.42.10">
    <property type="match status" value="1"/>
</dbReference>
<dbReference type="SUPFAM" id="SSF50156">
    <property type="entry name" value="PDZ domain-like"/>
    <property type="match status" value="1"/>
</dbReference>
<dbReference type="SMART" id="SM00228">
    <property type="entry name" value="PDZ"/>
    <property type="match status" value="1"/>
</dbReference>
<dbReference type="AlphaFoldDB" id="A0A401FS05"/>
<dbReference type="EMBL" id="BEXT01000001">
    <property type="protein sequence ID" value="GBC59751.1"/>
    <property type="molecule type" value="Genomic_DNA"/>
</dbReference>
<accession>A0A401FS05</accession>
<keyword evidence="4" id="KW-1185">Reference proteome</keyword>
<comment type="caution">
    <text evidence="3">The sequence shown here is derived from an EMBL/GenBank/DDBJ whole genome shotgun (WGS) entry which is preliminary data.</text>
</comment>
<dbReference type="InterPro" id="IPR036034">
    <property type="entry name" value="PDZ_sf"/>
</dbReference>
<dbReference type="Pfam" id="PF13180">
    <property type="entry name" value="PDZ_2"/>
    <property type="match status" value="1"/>
</dbReference>
<dbReference type="OrthoDB" id="9989936at2"/>
<feature type="domain" description="PDZ" evidence="2">
    <location>
        <begin position="114"/>
        <end position="209"/>
    </location>
</feature>
<name>A0A401FS05_9BACT</name>
<gene>
    <name evidence="3" type="ORF">DENIS_0692</name>
</gene>
<feature type="region of interest" description="Disordered" evidence="1">
    <location>
        <begin position="126"/>
        <end position="148"/>
    </location>
</feature>
<protein>
    <recommendedName>
        <fullName evidence="2">PDZ domain-containing protein</fullName>
    </recommendedName>
</protein>
<feature type="compositionally biased region" description="Pro residues" evidence="1">
    <location>
        <begin position="133"/>
        <end position="143"/>
    </location>
</feature>
<dbReference type="RefSeq" id="WP_124327237.1">
    <property type="nucleotide sequence ID" value="NZ_BEXT01000001.1"/>
</dbReference>
<dbReference type="Proteomes" id="UP000288096">
    <property type="component" value="Unassembled WGS sequence"/>
</dbReference>
<reference evidence="4" key="2">
    <citation type="submission" date="2019-01" db="EMBL/GenBank/DDBJ databases">
        <title>Genome sequence of Desulfonema ishimotonii strain Tokyo 01.</title>
        <authorList>
            <person name="Fukui M."/>
        </authorList>
    </citation>
    <scope>NUCLEOTIDE SEQUENCE [LARGE SCALE GENOMIC DNA]</scope>
    <source>
        <strain evidence="4">Tokyo 01</strain>
    </source>
</reference>
<reference evidence="4" key="1">
    <citation type="submission" date="2017-11" db="EMBL/GenBank/DDBJ databases">
        <authorList>
            <person name="Watanabe M."/>
            <person name="Kojima H."/>
        </authorList>
    </citation>
    <scope>NUCLEOTIDE SEQUENCE [LARGE SCALE GENOMIC DNA]</scope>
    <source>
        <strain evidence="4">Tokyo 01</strain>
    </source>
</reference>
<evidence type="ECO:0000313" key="4">
    <source>
        <dbReference type="Proteomes" id="UP000288096"/>
    </source>
</evidence>
<proteinExistence type="predicted"/>
<organism evidence="3 4">
    <name type="scientific">Desulfonema ishimotonii</name>
    <dbReference type="NCBI Taxonomy" id="45657"/>
    <lineage>
        <taxon>Bacteria</taxon>
        <taxon>Pseudomonadati</taxon>
        <taxon>Thermodesulfobacteriota</taxon>
        <taxon>Desulfobacteria</taxon>
        <taxon>Desulfobacterales</taxon>
        <taxon>Desulfococcaceae</taxon>
        <taxon>Desulfonema</taxon>
    </lineage>
</organism>
<evidence type="ECO:0000256" key="1">
    <source>
        <dbReference type="SAM" id="MobiDB-lite"/>
    </source>
</evidence>
<dbReference type="InterPro" id="IPR001478">
    <property type="entry name" value="PDZ"/>
</dbReference>
<evidence type="ECO:0000259" key="2">
    <source>
        <dbReference type="SMART" id="SM00228"/>
    </source>
</evidence>
<sequence>MKVKGVKKLFTVSGVLGLAILIGLISDSSGAVSDTSDLVTFQENRLTLKAEKKPLGDVLDEIEDRCGVEILGLDERTEEPITFFSEKEPLEKALKRLLRHLEVRNYAFEYTRTQLRRISVLPESKTAATSVKLPPPPRTPPKPAADEKEKVVRVVKVQEDSQAEGLDLRTNDIILEYDGARIRSAQQLVSAVKKKTPEDTVEMVVVRERQPFRLVLNGGLIGVNIVTVSVAGEELGL</sequence>
<evidence type="ECO:0000313" key="3">
    <source>
        <dbReference type="EMBL" id="GBC59751.1"/>
    </source>
</evidence>